<evidence type="ECO:0000256" key="3">
    <source>
        <dbReference type="ARBA" id="ARBA00022705"/>
    </source>
</evidence>
<evidence type="ECO:0000256" key="9">
    <source>
        <dbReference type="NCBIfam" id="TIGR00362"/>
    </source>
</evidence>
<dbReference type="InterPro" id="IPR010921">
    <property type="entry name" value="Trp_repressor/repl_initiator"/>
</dbReference>
<feature type="region of interest" description="Domain IV, binds dsDNA" evidence="8">
    <location>
        <begin position="341"/>
        <end position="462"/>
    </location>
</feature>
<dbReference type="GO" id="GO:0005524">
    <property type="term" value="F:ATP binding"/>
    <property type="evidence" value="ECO:0007669"/>
    <property type="project" value="UniProtKB-UniRule"/>
</dbReference>
<organism evidence="14 15">
    <name type="scientific">Candidatus Jorgensenbacteria bacterium RIFCSPLOWO2_12_FULL_42_11</name>
    <dbReference type="NCBI Taxonomy" id="1798473"/>
    <lineage>
        <taxon>Bacteria</taxon>
        <taxon>Candidatus Joergenseniibacteriota</taxon>
    </lineage>
</organism>
<evidence type="ECO:0000256" key="6">
    <source>
        <dbReference type="ARBA" id="ARBA00023121"/>
    </source>
</evidence>
<sequence>MVNANLNDLWRGVLGEIEIQISRPNFLTWLKSSRLINKKESEGTVIVGLPNNFAKEWVKNRYHKLILGSLRNMDSSIKVVEYIVERQPQPDLIKTKKGDQPETFAEIEKQKPLIELKIDSETNLNPRYTLKSFIVGSSNELAYAAVTAVIKDVGKKYNPLFIYGGVGLGKTHLLQATGNEIKSVYKNQIKVLYVSSEKFLNDMLWGIRNNKMDDIKKRYRNTDVLIIDDIQFIGGKERTEEEFFHTFNVLYENNKQIIMSSDRAPAAIPIIEERLRSRFEGGMIADISYPDYETRLAILRTKAQENRWQIEDKALELIANKVKKNIRELEGVLNKVVFYQDIKKDKINAQKLEEIVNEVVRVNTKNISANDVIKTVGEFFEISPADMMAKCKKKEVVEPRQITMYLLREMLNSSYPSIGEKLGKRDHTTVIHACTKISREINQNSVLNQKIILIKEMINKSA</sequence>
<comment type="similarity">
    <text evidence="1 8 11">Belongs to the DnaA family.</text>
</comment>
<dbReference type="SUPFAM" id="SSF52540">
    <property type="entry name" value="P-loop containing nucleoside triphosphate hydrolases"/>
    <property type="match status" value="1"/>
</dbReference>
<feature type="domain" description="AAA+ ATPase" evidence="12">
    <location>
        <begin position="156"/>
        <end position="280"/>
    </location>
</feature>
<dbReference type="InterPro" id="IPR018312">
    <property type="entry name" value="Chromosome_initiator_DnaA_CS"/>
</dbReference>
<dbReference type="Pfam" id="PF00308">
    <property type="entry name" value="Bac_DnaA"/>
    <property type="match status" value="1"/>
</dbReference>
<dbReference type="Gene3D" id="1.10.8.60">
    <property type="match status" value="1"/>
</dbReference>
<evidence type="ECO:0000256" key="8">
    <source>
        <dbReference type="HAMAP-Rule" id="MF_00377"/>
    </source>
</evidence>
<keyword evidence="2 8" id="KW-0963">Cytoplasm</keyword>
<feature type="domain" description="Chromosomal replication initiator DnaA C-terminal" evidence="13">
    <location>
        <begin position="368"/>
        <end position="437"/>
    </location>
</feature>
<dbReference type="InterPro" id="IPR027417">
    <property type="entry name" value="P-loop_NTPase"/>
</dbReference>
<feature type="binding site" evidence="8">
    <location>
        <position position="167"/>
    </location>
    <ligand>
        <name>ATP</name>
        <dbReference type="ChEBI" id="CHEBI:30616"/>
    </ligand>
</feature>
<evidence type="ECO:0000259" key="12">
    <source>
        <dbReference type="SMART" id="SM00382"/>
    </source>
</evidence>
<dbReference type="InterPro" id="IPR013317">
    <property type="entry name" value="DnaA_dom"/>
</dbReference>
<dbReference type="AlphaFoldDB" id="A0A1F6C1A7"/>
<comment type="domain">
    <text evidence="8">Domain I is involved in oligomerization and binding regulators, domain II is flexibile and of varying length in different bacteria, domain III forms the AAA+ region, while domain IV binds dsDNA.</text>
</comment>
<evidence type="ECO:0000259" key="13">
    <source>
        <dbReference type="SMART" id="SM00760"/>
    </source>
</evidence>
<dbReference type="Gene3D" id="3.30.300.180">
    <property type="match status" value="1"/>
</dbReference>
<feature type="region of interest" description="Domain I, interacts with DnaA modulators" evidence="8">
    <location>
        <begin position="1"/>
        <end position="95"/>
    </location>
</feature>
<dbReference type="GO" id="GO:0006275">
    <property type="term" value="P:regulation of DNA replication"/>
    <property type="evidence" value="ECO:0007669"/>
    <property type="project" value="UniProtKB-UniRule"/>
</dbReference>
<dbReference type="InterPro" id="IPR001957">
    <property type="entry name" value="Chromosome_initiator_DnaA"/>
</dbReference>
<keyword evidence="7 8" id="KW-0238">DNA-binding</keyword>
<evidence type="ECO:0000256" key="4">
    <source>
        <dbReference type="ARBA" id="ARBA00022741"/>
    </source>
</evidence>
<dbReference type="HAMAP" id="MF_00377">
    <property type="entry name" value="DnaA_bact"/>
    <property type="match status" value="1"/>
</dbReference>
<dbReference type="PROSITE" id="PS01008">
    <property type="entry name" value="DNAA"/>
    <property type="match status" value="1"/>
</dbReference>
<gene>
    <name evidence="8" type="primary">dnaA</name>
    <name evidence="14" type="ORF">A3G50_02210</name>
</gene>
<evidence type="ECO:0000256" key="7">
    <source>
        <dbReference type="ARBA" id="ARBA00023125"/>
    </source>
</evidence>
<evidence type="ECO:0000313" key="15">
    <source>
        <dbReference type="Proteomes" id="UP000176633"/>
    </source>
</evidence>
<evidence type="ECO:0000256" key="11">
    <source>
        <dbReference type="RuleBase" id="RU004227"/>
    </source>
</evidence>
<dbReference type="GO" id="GO:0006270">
    <property type="term" value="P:DNA replication initiation"/>
    <property type="evidence" value="ECO:0007669"/>
    <property type="project" value="UniProtKB-UniRule"/>
</dbReference>
<comment type="function">
    <text evidence="8 10">Plays an essential role in the initiation and regulation of chromosomal replication. ATP-DnaA binds to the origin of replication (oriC) to initiate formation of the DNA replication initiation complex once per cell cycle. Binds the DnaA box (a 9 base pair repeat at the origin) and separates the double-stranded (ds)DNA. Forms a right-handed helical filament on oriC DNA; dsDNA binds to the exterior of the filament while single-stranded (ss)DNA is stabiized in the filament's interior. The ATP-DnaA-oriC complex binds and stabilizes one strand of the AT-rich DNA unwinding element (DUE), permitting loading of DNA polymerase. After initiation quickly degrades to an ADP-DnaA complex that is not apt for DNA replication. Binds acidic phospholipids.</text>
</comment>
<dbReference type="SMART" id="SM00382">
    <property type="entry name" value="AAA"/>
    <property type="match status" value="1"/>
</dbReference>
<evidence type="ECO:0000256" key="1">
    <source>
        <dbReference type="ARBA" id="ARBA00006583"/>
    </source>
</evidence>
<name>A0A1F6C1A7_9BACT</name>
<keyword evidence="5 8" id="KW-0067">ATP-binding</keyword>
<comment type="subunit">
    <text evidence="8">Oligomerizes as a right-handed, spiral filament on DNA at oriC.</text>
</comment>
<comment type="caution">
    <text evidence="14">The sequence shown here is derived from an EMBL/GenBank/DDBJ whole genome shotgun (WGS) entry which is preliminary data.</text>
</comment>
<dbReference type="CDD" id="cd00009">
    <property type="entry name" value="AAA"/>
    <property type="match status" value="1"/>
</dbReference>
<dbReference type="FunFam" id="3.40.50.300:FF:000668">
    <property type="entry name" value="Chromosomal replication initiator protein DnaA"/>
    <property type="match status" value="1"/>
</dbReference>
<dbReference type="Gene3D" id="3.40.50.300">
    <property type="entry name" value="P-loop containing nucleotide triphosphate hydrolases"/>
    <property type="match status" value="1"/>
</dbReference>
<protein>
    <recommendedName>
        <fullName evidence="8 9">Chromosomal replication initiator protein DnaA</fullName>
    </recommendedName>
</protein>
<dbReference type="SUPFAM" id="SSF48295">
    <property type="entry name" value="TrpR-like"/>
    <property type="match status" value="1"/>
</dbReference>
<dbReference type="CDD" id="cd06571">
    <property type="entry name" value="Bac_DnaA_C"/>
    <property type="match status" value="1"/>
</dbReference>
<dbReference type="InterPro" id="IPR024633">
    <property type="entry name" value="DnaA_N_dom"/>
</dbReference>
<feature type="binding site" evidence="8">
    <location>
        <position position="170"/>
    </location>
    <ligand>
        <name>ATP</name>
        <dbReference type="ChEBI" id="CHEBI:30616"/>
    </ligand>
</feature>
<comment type="subcellular location">
    <subcellularLocation>
        <location evidence="8">Cytoplasm</location>
    </subcellularLocation>
</comment>
<keyword evidence="4 8" id="KW-0547">Nucleotide-binding</keyword>
<keyword evidence="6 8" id="KW-0446">Lipid-binding</keyword>
<dbReference type="Proteomes" id="UP000176633">
    <property type="component" value="Unassembled WGS sequence"/>
</dbReference>
<accession>A0A1F6C1A7</accession>
<comment type="caution">
    <text evidence="8">Lacks conserved residue(s) required for the propagation of feature annotation.</text>
</comment>
<dbReference type="Gene3D" id="1.10.1750.10">
    <property type="match status" value="1"/>
</dbReference>
<dbReference type="STRING" id="1798473.A3G50_02210"/>
<reference evidence="14 15" key="1">
    <citation type="journal article" date="2016" name="Nat. Commun.">
        <title>Thousands of microbial genomes shed light on interconnected biogeochemical processes in an aquifer system.</title>
        <authorList>
            <person name="Anantharaman K."/>
            <person name="Brown C.T."/>
            <person name="Hug L.A."/>
            <person name="Sharon I."/>
            <person name="Castelle C.J."/>
            <person name="Probst A.J."/>
            <person name="Thomas B.C."/>
            <person name="Singh A."/>
            <person name="Wilkins M.J."/>
            <person name="Karaoz U."/>
            <person name="Brodie E.L."/>
            <person name="Williams K.H."/>
            <person name="Hubbard S.S."/>
            <person name="Banfield J.F."/>
        </authorList>
    </citation>
    <scope>NUCLEOTIDE SEQUENCE [LARGE SCALE GENOMIC DNA]</scope>
</reference>
<evidence type="ECO:0000313" key="14">
    <source>
        <dbReference type="EMBL" id="OGG42858.1"/>
    </source>
</evidence>
<dbReference type="InterPro" id="IPR020591">
    <property type="entry name" value="Chromosome_initiator_DnaA-like"/>
</dbReference>
<dbReference type="InterPro" id="IPR013159">
    <property type="entry name" value="DnaA_C"/>
</dbReference>
<feature type="binding site" evidence="8">
    <location>
        <position position="171"/>
    </location>
    <ligand>
        <name>ATP</name>
        <dbReference type="ChEBI" id="CHEBI:30616"/>
    </ligand>
</feature>
<dbReference type="InterPro" id="IPR038454">
    <property type="entry name" value="DnaA_N_sf"/>
</dbReference>
<dbReference type="PANTHER" id="PTHR30050:SF2">
    <property type="entry name" value="CHROMOSOMAL REPLICATION INITIATOR PROTEIN DNAA"/>
    <property type="match status" value="1"/>
</dbReference>
<dbReference type="PANTHER" id="PTHR30050">
    <property type="entry name" value="CHROMOSOMAL REPLICATION INITIATOR PROTEIN DNAA"/>
    <property type="match status" value="1"/>
</dbReference>
<dbReference type="GO" id="GO:0005886">
    <property type="term" value="C:plasma membrane"/>
    <property type="evidence" value="ECO:0007669"/>
    <property type="project" value="TreeGrafter"/>
</dbReference>
<evidence type="ECO:0000256" key="2">
    <source>
        <dbReference type="ARBA" id="ARBA00022490"/>
    </source>
</evidence>
<dbReference type="GO" id="GO:0003688">
    <property type="term" value="F:DNA replication origin binding"/>
    <property type="evidence" value="ECO:0007669"/>
    <property type="project" value="UniProtKB-UniRule"/>
</dbReference>
<dbReference type="GO" id="GO:0005737">
    <property type="term" value="C:cytoplasm"/>
    <property type="evidence" value="ECO:0007669"/>
    <property type="project" value="UniProtKB-SubCell"/>
</dbReference>
<feature type="binding site" evidence="8">
    <location>
        <position position="169"/>
    </location>
    <ligand>
        <name>ATP</name>
        <dbReference type="ChEBI" id="CHEBI:30616"/>
    </ligand>
</feature>
<proteinExistence type="inferred from homology"/>
<dbReference type="EMBL" id="MFKM01000035">
    <property type="protein sequence ID" value="OGG42858.1"/>
    <property type="molecule type" value="Genomic_DNA"/>
</dbReference>
<dbReference type="GO" id="GO:0008289">
    <property type="term" value="F:lipid binding"/>
    <property type="evidence" value="ECO:0007669"/>
    <property type="project" value="UniProtKB-KW"/>
</dbReference>
<evidence type="ECO:0000256" key="5">
    <source>
        <dbReference type="ARBA" id="ARBA00022840"/>
    </source>
</evidence>
<dbReference type="InterPro" id="IPR003593">
    <property type="entry name" value="AAA+_ATPase"/>
</dbReference>
<dbReference type="PRINTS" id="PR00051">
    <property type="entry name" value="DNAA"/>
</dbReference>
<dbReference type="SMART" id="SM00760">
    <property type="entry name" value="Bac_DnaA_C"/>
    <property type="match status" value="1"/>
</dbReference>
<dbReference type="Pfam" id="PF11638">
    <property type="entry name" value="DnaA_N"/>
    <property type="match status" value="1"/>
</dbReference>
<keyword evidence="3 8" id="KW-0235">DNA replication</keyword>
<dbReference type="NCBIfam" id="TIGR00362">
    <property type="entry name" value="DnaA"/>
    <property type="match status" value="1"/>
</dbReference>
<dbReference type="Pfam" id="PF08299">
    <property type="entry name" value="Bac_DnaA_C"/>
    <property type="match status" value="1"/>
</dbReference>
<evidence type="ECO:0000256" key="10">
    <source>
        <dbReference type="RuleBase" id="RU000577"/>
    </source>
</evidence>